<dbReference type="EMBL" id="BMED01000004">
    <property type="protein sequence ID" value="GGC86598.1"/>
    <property type="molecule type" value="Genomic_DNA"/>
</dbReference>
<keyword evidence="3" id="KW-1185">Reference proteome</keyword>
<evidence type="ECO:0000259" key="1">
    <source>
        <dbReference type="Pfam" id="PF14534"/>
    </source>
</evidence>
<dbReference type="AlphaFoldDB" id="A0A916UTZ3"/>
<reference evidence="2" key="2">
    <citation type="submission" date="2020-09" db="EMBL/GenBank/DDBJ databases">
        <authorList>
            <person name="Sun Q."/>
            <person name="Zhou Y."/>
        </authorList>
    </citation>
    <scope>NUCLEOTIDE SEQUENCE</scope>
    <source>
        <strain evidence="2">CGMCC 1.10998</strain>
    </source>
</reference>
<dbReference type="Proteomes" id="UP000637423">
    <property type="component" value="Unassembled WGS sequence"/>
</dbReference>
<dbReference type="Gene3D" id="3.10.450.50">
    <property type="match status" value="1"/>
</dbReference>
<dbReference type="SUPFAM" id="SSF54427">
    <property type="entry name" value="NTF2-like"/>
    <property type="match status" value="1"/>
</dbReference>
<proteinExistence type="predicted"/>
<gene>
    <name evidence="2" type="ORF">GCM10011396_37390</name>
</gene>
<evidence type="ECO:0000313" key="3">
    <source>
        <dbReference type="Proteomes" id="UP000637423"/>
    </source>
</evidence>
<protein>
    <recommendedName>
        <fullName evidence="1">DUF4440 domain-containing protein</fullName>
    </recommendedName>
</protein>
<accession>A0A916UTZ3</accession>
<reference evidence="2" key="1">
    <citation type="journal article" date="2014" name="Int. J. Syst. Evol. Microbiol.">
        <title>Complete genome sequence of Corynebacterium casei LMG S-19264T (=DSM 44701T), isolated from a smear-ripened cheese.</title>
        <authorList>
            <consortium name="US DOE Joint Genome Institute (JGI-PGF)"/>
            <person name="Walter F."/>
            <person name="Albersmeier A."/>
            <person name="Kalinowski J."/>
            <person name="Ruckert C."/>
        </authorList>
    </citation>
    <scope>NUCLEOTIDE SEQUENCE</scope>
    <source>
        <strain evidence="2">CGMCC 1.10998</strain>
    </source>
</reference>
<feature type="domain" description="DUF4440" evidence="1">
    <location>
        <begin position="9"/>
        <end position="112"/>
    </location>
</feature>
<dbReference type="InterPro" id="IPR027843">
    <property type="entry name" value="DUF4440"/>
</dbReference>
<organism evidence="2 3">
    <name type="scientific">Undibacterium terreum</name>
    <dbReference type="NCBI Taxonomy" id="1224302"/>
    <lineage>
        <taxon>Bacteria</taxon>
        <taxon>Pseudomonadati</taxon>
        <taxon>Pseudomonadota</taxon>
        <taxon>Betaproteobacteria</taxon>
        <taxon>Burkholderiales</taxon>
        <taxon>Oxalobacteraceae</taxon>
        <taxon>Undibacterium</taxon>
    </lineage>
</organism>
<evidence type="ECO:0000313" key="2">
    <source>
        <dbReference type="EMBL" id="GGC86598.1"/>
    </source>
</evidence>
<dbReference type="Pfam" id="PF14534">
    <property type="entry name" value="DUF4440"/>
    <property type="match status" value="1"/>
</dbReference>
<name>A0A916UTZ3_9BURK</name>
<sequence>MTELQKQVADTERAFAKTMATRDHAAFTRFLSEETVFFSGPSPLHGKQQVADWWKKFYEKPDAPFSWEPEQVEVLDSGTLAISSGPVRDPQGKLIATFTSIWRLEAPNTWRIIFDKGNEVCDCPKK</sequence>
<dbReference type="InterPro" id="IPR032710">
    <property type="entry name" value="NTF2-like_dom_sf"/>
</dbReference>
<dbReference type="RefSeq" id="WP_229751224.1">
    <property type="nucleotide sequence ID" value="NZ_BMED01000004.1"/>
</dbReference>
<comment type="caution">
    <text evidence="2">The sequence shown here is derived from an EMBL/GenBank/DDBJ whole genome shotgun (WGS) entry which is preliminary data.</text>
</comment>